<dbReference type="AlphaFoldDB" id="A0A1W6SQT3"/>
<gene>
    <name evidence="1" type="ORF">EBAPG3_010630</name>
</gene>
<reference evidence="1 2" key="1">
    <citation type="journal article" date="2015" name="Int. J. Syst. Evol. Microbiol.">
        <title>Nitrosospira lacus sp. nov., a psychrotolerant, ammonia-oxidizing bacterium from sandy lake sediment.</title>
        <authorList>
            <person name="Urakawa H."/>
            <person name="Garcia J.C."/>
            <person name="Nielsen J.L."/>
            <person name="Le V.Q."/>
            <person name="Kozlowski J.A."/>
            <person name="Stein L.Y."/>
            <person name="Lim C.K."/>
            <person name="Pommerening-Roser A."/>
            <person name="Martens-Habbena W."/>
            <person name="Stahl D.A."/>
            <person name="Klotz M.G."/>
        </authorList>
    </citation>
    <scope>NUCLEOTIDE SEQUENCE [LARGE SCALE GENOMIC DNA]</scope>
    <source>
        <strain evidence="1 2">APG3</strain>
    </source>
</reference>
<proteinExistence type="predicted"/>
<dbReference type="KEGG" id="nlc:EBAPG3_010630"/>
<organism evidence="1 2">
    <name type="scientific">Nitrosospira lacus</name>
    <dbReference type="NCBI Taxonomy" id="1288494"/>
    <lineage>
        <taxon>Bacteria</taxon>
        <taxon>Pseudomonadati</taxon>
        <taxon>Pseudomonadota</taxon>
        <taxon>Betaproteobacteria</taxon>
        <taxon>Nitrosomonadales</taxon>
        <taxon>Nitrosomonadaceae</taxon>
        <taxon>Nitrosospira</taxon>
    </lineage>
</organism>
<name>A0A1W6SQT3_9PROT</name>
<evidence type="ECO:0000313" key="1">
    <source>
        <dbReference type="EMBL" id="ARO88198.1"/>
    </source>
</evidence>
<protein>
    <submittedName>
        <fullName evidence="1">Uncharacterized protein</fullName>
    </submittedName>
</protein>
<accession>A0A1W6SQT3</accession>
<sequence length="162" mass="17653">MISGGHLNWRVTIPCAFVPLFPLLLSPARGSSEEYREYYCIPDTQHECARGQCKKITDGFQHAESFAYNTKTSELSACLWTNCYAATVAVLKNAVAGTIMATGKLKPTAHPGSEPVIVSLTIQSHDDRDITGKKAGDFNAVWGYGDKGLTLDTGKCELRKLP</sequence>
<dbReference type="eggNOG" id="ENOG5032GBK">
    <property type="taxonomic scope" value="Bacteria"/>
</dbReference>
<keyword evidence="2" id="KW-1185">Reference proteome</keyword>
<evidence type="ECO:0000313" key="2">
    <source>
        <dbReference type="Proteomes" id="UP000012179"/>
    </source>
</evidence>
<dbReference type="OrthoDB" id="8561951at2"/>
<dbReference type="EMBL" id="CP021106">
    <property type="protein sequence ID" value="ARO88198.1"/>
    <property type="molecule type" value="Genomic_DNA"/>
</dbReference>
<dbReference type="Proteomes" id="UP000012179">
    <property type="component" value="Chromosome"/>
</dbReference>